<gene>
    <name evidence="2" type="ORF">SAMN05216296_2243</name>
</gene>
<dbReference type="InterPro" id="IPR036291">
    <property type="entry name" value="NAD(P)-bd_dom_sf"/>
</dbReference>
<dbReference type="RefSeq" id="WP_090195101.1">
    <property type="nucleotide sequence ID" value="NZ_LT629785.1"/>
</dbReference>
<feature type="domain" description="3-beta hydroxysteroid dehydrogenase/isomerase" evidence="1">
    <location>
        <begin position="5"/>
        <end position="228"/>
    </location>
</feature>
<sequence length="325" mass="34817">MKIFITGASGFVGGAATRHLVGVGHEVYAMSRSASSDAVIRALGGEPVRCDLQSVSAEHLQGCAVVIHAAAFVAAWGEVDAWERANVDGTRQMLEAARAAGVQRFIHIGTEAALVRGQDLQQVDESYPLAFDSPYPYCWTKARAEQAVREANDPAGGFVTLVLRPRFIWGPGDATLLPIILQMARAGRWTWIDKGRALTSTTYIGNLVQAIELALTAGKPGEAYFILDEGERSLRQIITAMAAAAGVSLGDKSIPGWLAAAIGASSEWLWRTFALKGEPPLTRHAAMVMTRECTLIGDKARAELGYVPPFSVEQGLQQLRDSLAG</sequence>
<dbReference type="InterPro" id="IPR051783">
    <property type="entry name" value="NAD(P)-dependent_oxidoreduct"/>
</dbReference>
<keyword evidence="3" id="KW-1185">Reference proteome</keyword>
<dbReference type="GO" id="GO:0005737">
    <property type="term" value="C:cytoplasm"/>
    <property type="evidence" value="ECO:0007669"/>
    <property type="project" value="TreeGrafter"/>
</dbReference>
<proteinExistence type="predicted"/>
<protein>
    <recommendedName>
        <fullName evidence="1">3-beta hydroxysteroid dehydrogenase/isomerase domain-containing protein</fullName>
    </recommendedName>
</protein>
<dbReference type="GO" id="GO:0004029">
    <property type="term" value="F:aldehyde dehydrogenase (NAD+) activity"/>
    <property type="evidence" value="ECO:0007669"/>
    <property type="project" value="TreeGrafter"/>
</dbReference>
<dbReference type="Pfam" id="PF01073">
    <property type="entry name" value="3Beta_HSD"/>
    <property type="match status" value="1"/>
</dbReference>
<dbReference type="PANTHER" id="PTHR48079:SF6">
    <property type="entry name" value="NAD(P)-BINDING DOMAIN-CONTAINING PROTEIN-RELATED"/>
    <property type="match status" value="1"/>
</dbReference>
<organism evidence="2 3">
    <name type="scientific">Pseudomonas pohangensis</name>
    <dbReference type="NCBI Taxonomy" id="364197"/>
    <lineage>
        <taxon>Bacteria</taxon>
        <taxon>Pseudomonadati</taxon>
        <taxon>Pseudomonadota</taxon>
        <taxon>Gammaproteobacteria</taxon>
        <taxon>Pseudomonadales</taxon>
        <taxon>Pseudomonadaceae</taxon>
        <taxon>Pseudomonas</taxon>
    </lineage>
</organism>
<dbReference type="Gene3D" id="3.40.50.720">
    <property type="entry name" value="NAD(P)-binding Rossmann-like Domain"/>
    <property type="match status" value="1"/>
</dbReference>
<dbReference type="GO" id="GO:0016616">
    <property type="term" value="F:oxidoreductase activity, acting on the CH-OH group of donors, NAD or NADP as acceptor"/>
    <property type="evidence" value="ECO:0007669"/>
    <property type="project" value="InterPro"/>
</dbReference>
<dbReference type="GO" id="GO:0006694">
    <property type="term" value="P:steroid biosynthetic process"/>
    <property type="evidence" value="ECO:0007669"/>
    <property type="project" value="InterPro"/>
</dbReference>
<dbReference type="EMBL" id="LT629785">
    <property type="protein sequence ID" value="SDU18048.1"/>
    <property type="molecule type" value="Genomic_DNA"/>
</dbReference>
<dbReference type="STRING" id="364197.SAMN05216296_2243"/>
<name>A0A1H2GF78_9PSED</name>
<dbReference type="Proteomes" id="UP000243232">
    <property type="component" value="Chromosome I"/>
</dbReference>
<reference evidence="3" key="1">
    <citation type="submission" date="2016-10" db="EMBL/GenBank/DDBJ databases">
        <authorList>
            <person name="Varghese N."/>
            <person name="Submissions S."/>
        </authorList>
    </citation>
    <scope>NUCLEOTIDE SEQUENCE [LARGE SCALE GENOMIC DNA]</scope>
    <source>
        <strain evidence="3">DSM 17875</strain>
    </source>
</reference>
<evidence type="ECO:0000313" key="2">
    <source>
        <dbReference type="EMBL" id="SDU18048.1"/>
    </source>
</evidence>
<accession>A0A1H2GF78</accession>
<dbReference type="OrthoDB" id="3174087at2"/>
<dbReference type="InterPro" id="IPR002225">
    <property type="entry name" value="3Beta_OHSteriod_DH/Estase"/>
</dbReference>
<evidence type="ECO:0000259" key="1">
    <source>
        <dbReference type="Pfam" id="PF01073"/>
    </source>
</evidence>
<dbReference type="SUPFAM" id="SSF51735">
    <property type="entry name" value="NAD(P)-binding Rossmann-fold domains"/>
    <property type="match status" value="1"/>
</dbReference>
<dbReference type="PANTHER" id="PTHR48079">
    <property type="entry name" value="PROTEIN YEEZ"/>
    <property type="match status" value="1"/>
</dbReference>
<dbReference type="AlphaFoldDB" id="A0A1H2GF78"/>
<evidence type="ECO:0000313" key="3">
    <source>
        <dbReference type="Proteomes" id="UP000243232"/>
    </source>
</evidence>